<dbReference type="EMBL" id="JH795864">
    <property type="protein sequence ID" value="EJU01429.1"/>
    <property type="molecule type" value="Genomic_DNA"/>
</dbReference>
<evidence type="ECO:0000256" key="1">
    <source>
        <dbReference type="SAM" id="Phobius"/>
    </source>
</evidence>
<keyword evidence="1" id="KW-1133">Transmembrane helix</keyword>
<accession>M5FY17</accession>
<sequence length="62" mass="6614">MSVQVHHNTQPYIAAKIVALACTNTIALLLAIHEKSTEAGYLANLAQLVFCGPHSNPSSEQP</sequence>
<dbReference type="Proteomes" id="UP000030653">
    <property type="component" value="Unassembled WGS sequence"/>
</dbReference>
<dbReference type="AlphaFoldDB" id="M5FY17"/>
<organism evidence="2 3">
    <name type="scientific">Dacryopinax primogenitus (strain DJM 731)</name>
    <name type="common">Brown rot fungus</name>
    <dbReference type="NCBI Taxonomy" id="1858805"/>
    <lineage>
        <taxon>Eukaryota</taxon>
        <taxon>Fungi</taxon>
        <taxon>Dikarya</taxon>
        <taxon>Basidiomycota</taxon>
        <taxon>Agaricomycotina</taxon>
        <taxon>Dacrymycetes</taxon>
        <taxon>Dacrymycetales</taxon>
        <taxon>Dacrymycetaceae</taxon>
        <taxon>Dacryopinax</taxon>
    </lineage>
</organism>
<dbReference type="HOGENOM" id="CLU_2904141_0_0_1"/>
<evidence type="ECO:0000313" key="3">
    <source>
        <dbReference type="Proteomes" id="UP000030653"/>
    </source>
</evidence>
<feature type="transmembrane region" description="Helical" evidence="1">
    <location>
        <begin position="12"/>
        <end position="32"/>
    </location>
</feature>
<evidence type="ECO:0000313" key="2">
    <source>
        <dbReference type="EMBL" id="EJU01429.1"/>
    </source>
</evidence>
<dbReference type="RefSeq" id="XP_040628326.1">
    <property type="nucleotide sequence ID" value="XM_040772859.1"/>
</dbReference>
<dbReference type="GeneID" id="63687921"/>
<keyword evidence="1" id="KW-0812">Transmembrane</keyword>
<protein>
    <submittedName>
        <fullName evidence="2">Uncharacterized protein</fullName>
    </submittedName>
</protein>
<name>M5FY17_DACPD</name>
<keyword evidence="1" id="KW-0472">Membrane</keyword>
<reference evidence="2 3" key="1">
    <citation type="journal article" date="2012" name="Science">
        <title>The Paleozoic origin of enzymatic lignin decomposition reconstructed from 31 fungal genomes.</title>
        <authorList>
            <person name="Floudas D."/>
            <person name="Binder M."/>
            <person name="Riley R."/>
            <person name="Barry K."/>
            <person name="Blanchette R.A."/>
            <person name="Henrissat B."/>
            <person name="Martinez A.T."/>
            <person name="Otillar R."/>
            <person name="Spatafora J.W."/>
            <person name="Yadav J.S."/>
            <person name="Aerts A."/>
            <person name="Benoit I."/>
            <person name="Boyd A."/>
            <person name="Carlson A."/>
            <person name="Copeland A."/>
            <person name="Coutinho P.M."/>
            <person name="de Vries R.P."/>
            <person name="Ferreira P."/>
            <person name="Findley K."/>
            <person name="Foster B."/>
            <person name="Gaskell J."/>
            <person name="Glotzer D."/>
            <person name="Gorecki P."/>
            <person name="Heitman J."/>
            <person name="Hesse C."/>
            <person name="Hori C."/>
            <person name="Igarashi K."/>
            <person name="Jurgens J.A."/>
            <person name="Kallen N."/>
            <person name="Kersten P."/>
            <person name="Kohler A."/>
            <person name="Kuees U."/>
            <person name="Kumar T.K.A."/>
            <person name="Kuo A."/>
            <person name="LaButti K."/>
            <person name="Larrondo L.F."/>
            <person name="Lindquist E."/>
            <person name="Ling A."/>
            <person name="Lombard V."/>
            <person name="Lucas S."/>
            <person name="Lundell T."/>
            <person name="Martin R."/>
            <person name="McLaughlin D.J."/>
            <person name="Morgenstern I."/>
            <person name="Morin E."/>
            <person name="Murat C."/>
            <person name="Nagy L.G."/>
            <person name="Nolan M."/>
            <person name="Ohm R.A."/>
            <person name="Patyshakuliyeva A."/>
            <person name="Rokas A."/>
            <person name="Ruiz-Duenas F.J."/>
            <person name="Sabat G."/>
            <person name="Salamov A."/>
            <person name="Samejima M."/>
            <person name="Schmutz J."/>
            <person name="Slot J.C."/>
            <person name="St John F."/>
            <person name="Stenlid J."/>
            <person name="Sun H."/>
            <person name="Sun S."/>
            <person name="Syed K."/>
            <person name="Tsang A."/>
            <person name="Wiebenga A."/>
            <person name="Young D."/>
            <person name="Pisabarro A."/>
            <person name="Eastwood D.C."/>
            <person name="Martin F."/>
            <person name="Cullen D."/>
            <person name="Grigoriev I.V."/>
            <person name="Hibbett D.S."/>
        </authorList>
    </citation>
    <scope>NUCLEOTIDE SEQUENCE [LARGE SCALE GENOMIC DNA]</scope>
    <source>
        <strain evidence="2 3">DJM-731 SS1</strain>
    </source>
</reference>
<keyword evidence="3" id="KW-1185">Reference proteome</keyword>
<gene>
    <name evidence="2" type="ORF">DACRYDRAFT_22568</name>
</gene>
<proteinExistence type="predicted"/>